<dbReference type="AlphaFoldDB" id="A0AAD1XAK3"/>
<dbReference type="EMBL" id="CAMPGE010004976">
    <property type="protein sequence ID" value="CAI2363826.1"/>
    <property type="molecule type" value="Genomic_DNA"/>
</dbReference>
<dbReference type="PANTHER" id="PTHR19848:SF0">
    <property type="entry name" value="NOTCHLESS PROTEIN HOMOLOG 1"/>
    <property type="match status" value="1"/>
</dbReference>
<dbReference type="SUPFAM" id="SSF50978">
    <property type="entry name" value="WD40 repeat-like"/>
    <property type="match status" value="1"/>
</dbReference>
<name>A0AAD1XAK3_EUPCR</name>
<dbReference type="GO" id="GO:0000027">
    <property type="term" value="P:ribosomal large subunit assembly"/>
    <property type="evidence" value="ECO:0007669"/>
    <property type="project" value="TreeGrafter"/>
</dbReference>
<accession>A0AAD1XAK3</accession>
<dbReference type="SMART" id="SM00320">
    <property type="entry name" value="WD40"/>
    <property type="match status" value="8"/>
</dbReference>
<proteinExistence type="inferred from homology"/>
<gene>
    <name evidence="9" type="ORF">ECRASSUSDP1_LOCUS5166</name>
</gene>
<dbReference type="PROSITE" id="PS50294">
    <property type="entry name" value="WD_REPEATS_REGION"/>
    <property type="match status" value="7"/>
</dbReference>
<dbReference type="InterPro" id="IPR001680">
    <property type="entry name" value="WD40_rpt"/>
</dbReference>
<dbReference type="InterPro" id="IPR036322">
    <property type="entry name" value="WD40_repeat_dom_sf"/>
</dbReference>
<dbReference type="Pfam" id="PF08154">
    <property type="entry name" value="NLE"/>
    <property type="match status" value="1"/>
</dbReference>
<dbReference type="InterPro" id="IPR019775">
    <property type="entry name" value="WD40_repeat_CS"/>
</dbReference>
<evidence type="ECO:0000313" key="9">
    <source>
        <dbReference type="EMBL" id="CAI2363826.1"/>
    </source>
</evidence>
<feature type="repeat" description="WD" evidence="6">
    <location>
        <begin position="261"/>
        <end position="307"/>
    </location>
</feature>
<dbReference type="InterPro" id="IPR012972">
    <property type="entry name" value="NLE"/>
</dbReference>
<feature type="repeat" description="WD" evidence="6">
    <location>
        <begin position="176"/>
        <end position="217"/>
    </location>
</feature>
<dbReference type="FunFam" id="2.130.10.10:FF:000092">
    <property type="entry name" value="notchless protein homolog"/>
    <property type="match status" value="1"/>
</dbReference>
<feature type="compositionally biased region" description="Basic and acidic residues" evidence="7">
    <location>
        <begin position="1"/>
        <end position="67"/>
    </location>
</feature>
<feature type="repeat" description="WD" evidence="6">
    <location>
        <begin position="513"/>
        <end position="546"/>
    </location>
</feature>
<evidence type="ECO:0000256" key="1">
    <source>
        <dbReference type="ARBA" id="ARBA00004604"/>
    </source>
</evidence>
<feature type="repeat" description="WD" evidence="6">
    <location>
        <begin position="218"/>
        <end position="259"/>
    </location>
</feature>
<dbReference type="PANTHER" id="PTHR19848">
    <property type="entry name" value="WD40 REPEAT PROTEIN"/>
    <property type="match status" value="1"/>
</dbReference>
<evidence type="ECO:0000256" key="3">
    <source>
        <dbReference type="ARBA" id="ARBA00022737"/>
    </source>
</evidence>
<feature type="repeat" description="WD" evidence="6">
    <location>
        <begin position="429"/>
        <end position="470"/>
    </location>
</feature>
<dbReference type="PRINTS" id="PR00319">
    <property type="entry name" value="GPROTEINB"/>
</dbReference>
<sequence>MEKVVKRAKVNEEDEVHTSEKVLDQVEKDHKQKAKNLDTTKDNNEDAKEEQKKEEQKKEEQNKYKEEEKEEGPSEYLIMFQNAEGEPVGDQIMLDSRTTKRNLVSLLNTFLENEEKLPYSLYIGDETNQSEVRSSILDSVKELPNAKYNAETVIPIIYKPEAMFRVRPITRASTTLEGHTEAILATNFSPDGKNLATGSGDCTVRIWDIFTETPHHTLEGHTDWVFFVCFSPDCKRIASGGKDKKIIIWDAKKGEMINKPLSGHKDYITSLSWEPFFKNSECRYLVSSSKDQTCKIWDTITGVPLKTLKGHTDHVTKVIWGGEDLIYSASRDTTIKCWNAKKGKLARELKGHGHWVNTLALSTDYVLRTSCFDHTQKEFSSTKEMKQYALERYNKAMSKKGHERLVSGSDDYTLFLWEPYISKKPIARMTGHQQLINQVVFSPDGQFFVSASFDQSIKLWDGKSGKFMHTFRAHVGRVYQVAWSADSRLLVSGSKDTTLKVWDMKRKKLMFDLPGHADEVYAVDWSPDGEKVASGSKDKRLRIWKN</sequence>
<evidence type="ECO:0000313" key="10">
    <source>
        <dbReference type="Proteomes" id="UP001295684"/>
    </source>
</evidence>
<comment type="similarity">
    <text evidence="5">Belongs to the NLE1/RSA4 family.</text>
</comment>
<dbReference type="InterPro" id="IPR020472">
    <property type="entry name" value="WD40_PAC1"/>
</dbReference>
<comment type="caution">
    <text evidence="9">The sequence shown here is derived from an EMBL/GenBank/DDBJ whole genome shotgun (WGS) entry which is preliminary data.</text>
</comment>
<evidence type="ECO:0000256" key="6">
    <source>
        <dbReference type="PROSITE-ProRule" id="PRU00221"/>
    </source>
</evidence>
<dbReference type="Gene3D" id="2.130.10.10">
    <property type="entry name" value="YVTN repeat-like/Quinoprotein amine dehydrogenase"/>
    <property type="match status" value="1"/>
</dbReference>
<keyword evidence="4" id="KW-0539">Nucleus</keyword>
<dbReference type="PRINTS" id="PR00320">
    <property type="entry name" value="GPROTEINBRPT"/>
</dbReference>
<organism evidence="9 10">
    <name type="scientific">Euplotes crassus</name>
    <dbReference type="NCBI Taxonomy" id="5936"/>
    <lineage>
        <taxon>Eukaryota</taxon>
        <taxon>Sar</taxon>
        <taxon>Alveolata</taxon>
        <taxon>Ciliophora</taxon>
        <taxon>Intramacronucleata</taxon>
        <taxon>Spirotrichea</taxon>
        <taxon>Hypotrichia</taxon>
        <taxon>Euplotida</taxon>
        <taxon>Euplotidae</taxon>
        <taxon>Moneuplotes</taxon>
    </lineage>
</organism>
<keyword evidence="2 6" id="KW-0853">WD repeat</keyword>
<keyword evidence="3" id="KW-0677">Repeat</keyword>
<evidence type="ECO:0000259" key="8">
    <source>
        <dbReference type="Pfam" id="PF08154"/>
    </source>
</evidence>
<feature type="region of interest" description="Disordered" evidence="7">
    <location>
        <begin position="1"/>
        <end position="73"/>
    </location>
</feature>
<evidence type="ECO:0000256" key="7">
    <source>
        <dbReference type="SAM" id="MobiDB-lite"/>
    </source>
</evidence>
<dbReference type="InterPro" id="IPR001632">
    <property type="entry name" value="WD40_G-protein_beta-like"/>
</dbReference>
<keyword evidence="10" id="KW-1185">Reference proteome</keyword>
<feature type="repeat" description="WD" evidence="6">
    <location>
        <begin position="308"/>
        <end position="348"/>
    </location>
</feature>
<dbReference type="Proteomes" id="UP001295684">
    <property type="component" value="Unassembled WGS sequence"/>
</dbReference>
<evidence type="ECO:0000256" key="4">
    <source>
        <dbReference type="ARBA" id="ARBA00023242"/>
    </source>
</evidence>
<feature type="repeat" description="WD" evidence="6">
    <location>
        <begin position="471"/>
        <end position="512"/>
    </location>
</feature>
<dbReference type="InterPro" id="IPR015943">
    <property type="entry name" value="WD40/YVTN_repeat-like_dom_sf"/>
</dbReference>
<dbReference type="Pfam" id="PF00400">
    <property type="entry name" value="WD40"/>
    <property type="match status" value="7"/>
</dbReference>
<evidence type="ECO:0000256" key="2">
    <source>
        <dbReference type="ARBA" id="ARBA00022574"/>
    </source>
</evidence>
<protein>
    <recommendedName>
        <fullName evidence="8">NLE domain-containing protein</fullName>
    </recommendedName>
</protein>
<reference evidence="9" key="1">
    <citation type="submission" date="2023-07" db="EMBL/GenBank/DDBJ databases">
        <authorList>
            <consortium name="AG Swart"/>
            <person name="Singh M."/>
            <person name="Singh A."/>
            <person name="Seah K."/>
            <person name="Emmerich C."/>
        </authorList>
    </citation>
    <scope>NUCLEOTIDE SEQUENCE</scope>
    <source>
        <strain evidence="9">DP1</strain>
    </source>
</reference>
<dbReference type="PROSITE" id="PS00678">
    <property type="entry name" value="WD_REPEATS_1"/>
    <property type="match status" value="3"/>
</dbReference>
<dbReference type="GO" id="GO:0005730">
    <property type="term" value="C:nucleolus"/>
    <property type="evidence" value="ECO:0007669"/>
    <property type="project" value="UniProtKB-SubCell"/>
</dbReference>
<comment type="subcellular location">
    <subcellularLocation>
        <location evidence="1">Nucleus</location>
        <location evidence="1">Nucleolus</location>
    </subcellularLocation>
</comment>
<feature type="domain" description="NLE" evidence="8">
    <location>
        <begin position="78"/>
        <end position="126"/>
    </location>
</feature>
<dbReference type="PROSITE" id="PS50082">
    <property type="entry name" value="WD_REPEATS_2"/>
    <property type="match status" value="7"/>
</dbReference>
<evidence type="ECO:0000256" key="5">
    <source>
        <dbReference type="ARBA" id="ARBA00061016"/>
    </source>
</evidence>
<dbReference type="CDD" id="cd00200">
    <property type="entry name" value="WD40"/>
    <property type="match status" value="1"/>
</dbReference>